<dbReference type="InterPro" id="IPR036388">
    <property type="entry name" value="WH-like_DNA-bd_sf"/>
</dbReference>
<gene>
    <name evidence="5" type="ORF">Y88_1713</name>
</gene>
<evidence type="ECO:0000259" key="4">
    <source>
        <dbReference type="PROSITE" id="PS50956"/>
    </source>
</evidence>
<dbReference type="PRINTS" id="PR00033">
    <property type="entry name" value="HTHASNC"/>
</dbReference>
<proteinExistence type="predicted"/>
<evidence type="ECO:0000313" key="6">
    <source>
        <dbReference type="Proteomes" id="UP000004728"/>
    </source>
</evidence>
<dbReference type="PANTHER" id="PTHR30154:SF34">
    <property type="entry name" value="TRANSCRIPTIONAL REGULATOR AZLB"/>
    <property type="match status" value="1"/>
</dbReference>
<feature type="domain" description="HTH asnC-type" evidence="4">
    <location>
        <begin position="18"/>
        <end position="79"/>
    </location>
</feature>
<dbReference type="InterPro" id="IPR019887">
    <property type="entry name" value="Tscrpt_reg_AsnC/Lrp_C"/>
</dbReference>
<dbReference type="InterPro" id="IPR019888">
    <property type="entry name" value="Tscrpt_reg_AsnC-like"/>
</dbReference>
<keyword evidence="3" id="KW-0804">Transcription</keyword>
<dbReference type="InterPro" id="IPR036390">
    <property type="entry name" value="WH_DNA-bd_sf"/>
</dbReference>
<dbReference type="PROSITE" id="PS00519">
    <property type="entry name" value="HTH_ASNC_1"/>
    <property type="match status" value="1"/>
</dbReference>
<evidence type="ECO:0000256" key="1">
    <source>
        <dbReference type="ARBA" id="ARBA00023015"/>
    </source>
</evidence>
<dbReference type="GO" id="GO:0043200">
    <property type="term" value="P:response to amino acid"/>
    <property type="evidence" value="ECO:0007669"/>
    <property type="project" value="TreeGrafter"/>
</dbReference>
<dbReference type="PANTHER" id="PTHR30154">
    <property type="entry name" value="LEUCINE-RESPONSIVE REGULATORY PROTEIN"/>
    <property type="match status" value="1"/>
</dbReference>
<dbReference type="GO" id="GO:0006355">
    <property type="term" value="P:regulation of DNA-templated transcription"/>
    <property type="evidence" value="ECO:0007669"/>
    <property type="project" value="UniProtKB-ARBA"/>
</dbReference>
<dbReference type="Pfam" id="PF13412">
    <property type="entry name" value="HTH_24"/>
    <property type="match status" value="1"/>
</dbReference>
<accession>F1Z3L1</accession>
<dbReference type="STRING" id="983920.Y88_1713"/>
<dbReference type="HOGENOM" id="CLU_091233_0_3_5"/>
<comment type="caution">
    <text evidence="5">The sequence shown here is derived from an EMBL/GenBank/DDBJ whole genome shotgun (WGS) entry which is preliminary data.</text>
</comment>
<keyword evidence="1" id="KW-0805">Transcription regulation</keyword>
<dbReference type="PROSITE" id="PS50956">
    <property type="entry name" value="HTH_ASNC_2"/>
    <property type="match status" value="1"/>
</dbReference>
<dbReference type="AlphaFoldDB" id="F1Z3L1"/>
<dbReference type="Gene3D" id="1.10.10.10">
    <property type="entry name" value="Winged helix-like DNA-binding domain superfamily/Winged helix DNA-binding domain"/>
    <property type="match status" value="1"/>
</dbReference>
<evidence type="ECO:0000256" key="3">
    <source>
        <dbReference type="ARBA" id="ARBA00023163"/>
    </source>
</evidence>
<dbReference type="InterPro" id="IPR019885">
    <property type="entry name" value="Tscrpt_reg_HTH_AsnC-type_CS"/>
</dbReference>
<dbReference type="InterPro" id="IPR011991">
    <property type="entry name" value="ArsR-like_HTH"/>
</dbReference>
<dbReference type="GO" id="GO:0005829">
    <property type="term" value="C:cytosol"/>
    <property type="evidence" value="ECO:0007669"/>
    <property type="project" value="TreeGrafter"/>
</dbReference>
<dbReference type="InterPro" id="IPR011008">
    <property type="entry name" value="Dimeric_a/b-barrel"/>
</dbReference>
<protein>
    <submittedName>
        <fullName evidence="5">AsnC family transcriptional regulator</fullName>
    </submittedName>
</protein>
<dbReference type="SUPFAM" id="SSF54909">
    <property type="entry name" value="Dimeric alpha+beta barrel"/>
    <property type="match status" value="1"/>
</dbReference>
<name>F1Z3L1_9SPHN</name>
<dbReference type="GO" id="GO:0043565">
    <property type="term" value="F:sequence-specific DNA binding"/>
    <property type="evidence" value="ECO:0007669"/>
    <property type="project" value="InterPro"/>
</dbReference>
<dbReference type="InterPro" id="IPR000485">
    <property type="entry name" value="AsnC-type_HTH_dom"/>
</dbReference>
<evidence type="ECO:0000313" key="5">
    <source>
        <dbReference type="EMBL" id="EGD60825.1"/>
    </source>
</evidence>
<dbReference type="Pfam" id="PF01037">
    <property type="entry name" value="AsnC_trans_reg"/>
    <property type="match status" value="1"/>
</dbReference>
<dbReference type="eggNOG" id="COG1522">
    <property type="taxonomic scope" value="Bacteria"/>
</dbReference>
<keyword evidence="6" id="KW-1185">Reference proteome</keyword>
<organism evidence="5 6">
    <name type="scientific">Novosphingobium nitrogenifigens DSM 19370</name>
    <dbReference type="NCBI Taxonomy" id="983920"/>
    <lineage>
        <taxon>Bacteria</taxon>
        <taxon>Pseudomonadati</taxon>
        <taxon>Pseudomonadota</taxon>
        <taxon>Alphaproteobacteria</taxon>
        <taxon>Sphingomonadales</taxon>
        <taxon>Sphingomonadaceae</taxon>
        <taxon>Novosphingobium</taxon>
    </lineage>
</organism>
<dbReference type="SUPFAM" id="SSF46785">
    <property type="entry name" value="Winged helix' DNA-binding domain"/>
    <property type="match status" value="1"/>
</dbReference>
<evidence type="ECO:0000256" key="2">
    <source>
        <dbReference type="ARBA" id="ARBA00023125"/>
    </source>
</evidence>
<keyword evidence="2" id="KW-0238">DNA-binding</keyword>
<sequence>MQILIFFDVMATRTMATLDAIDRRLLAELQAEGRVTNVELAQRVGLTAPPCLRRVRALEDEGVIRGYHADLDAAKLGFSITVFALVSLKSQAEESLRQFEDHMRGLPEVRECHMLNGEIDFILKIVSRDLQSFQEFLTSKLTPAPNVASVKTSLTIRTAKQVPGVPLEE</sequence>
<reference evidence="5 6" key="1">
    <citation type="journal article" date="2012" name="J. Bacteriol.">
        <title>Draft Genome Sequence of Novosphingobium nitrogenifigens Y88T.</title>
        <authorList>
            <person name="Strabala T.J."/>
            <person name="Macdonald L."/>
            <person name="Liu V."/>
            <person name="Smit A.M."/>
        </authorList>
    </citation>
    <scope>NUCLEOTIDE SEQUENCE [LARGE SCALE GENOMIC DNA]</scope>
    <source>
        <strain evidence="5 6">DSM 19370</strain>
    </source>
</reference>
<dbReference type="Proteomes" id="UP000004728">
    <property type="component" value="Unassembled WGS sequence"/>
</dbReference>
<dbReference type="Gene3D" id="3.30.70.920">
    <property type="match status" value="1"/>
</dbReference>
<dbReference type="EMBL" id="AEWJ01000008">
    <property type="protein sequence ID" value="EGD60825.1"/>
    <property type="molecule type" value="Genomic_DNA"/>
</dbReference>
<dbReference type="CDD" id="cd00090">
    <property type="entry name" value="HTH_ARSR"/>
    <property type="match status" value="1"/>
</dbReference>
<dbReference type="InParanoid" id="F1Z3L1"/>
<dbReference type="SMART" id="SM00344">
    <property type="entry name" value="HTH_ASNC"/>
    <property type="match status" value="1"/>
</dbReference>